<dbReference type="AlphaFoldDB" id="A0A852YPD8"/>
<keyword evidence="3" id="KW-1185">Reference proteome</keyword>
<accession>A0A852YPD8</accession>
<evidence type="ECO:0000256" key="1">
    <source>
        <dbReference type="SAM" id="MobiDB-lite"/>
    </source>
</evidence>
<protein>
    <recommendedName>
        <fullName evidence="4">DUF4913 domain-containing protein</fullName>
    </recommendedName>
</protein>
<proteinExistence type="predicted"/>
<dbReference type="RefSeq" id="WP_179533737.1">
    <property type="nucleotide sequence ID" value="NZ_JACBYW010000001.1"/>
</dbReference>
<reference evidence="2 3" key="1">
    <citation type="submission" date="2020-07" db="EMBL/GenBank/DDBJ databases">
        <title>Genomic Encyclopedia of Type Strains, Phase III (KMG-III): the genomes of soil and plant-associated and newly described type strains.</title>
        <authorList>
            <person name="Whitman W."/>
        </authorList>
    </citation>
    <scope>NUCLEOTIDE SEQUENCE [LARGE SCALE GENOMIC DNA]</scope>
    <source>
        <strain evidence="2 3">CECT 8576</strain>
    </source>
</reference>
<dbReference type="EMBL" id="JACBYW010000001">
    <property type="protein sequence ID" value="NYH77144.1"/>
    <property type="molecule type" value="Genomic_DNA"/>
</dbReference>
<feature type="region of interest" description="Disordered" evidence="1">
    <location>
        <begin position="1"/>
        <end position="22"/>
    </location>
</feature>
<evidence type="ECO:0000313" key="2">
    <source>
        <dbReference type="EMBL" id="NYH77144.1"/>
    </source>
</evidence>
<comment type="caution">
    <text evidence="2">The sequence shown here is derived from an EMBL/GenBank/DDBJ whole genome shotgun (WGS) entry which is preliminary data.</text>
</comment>
<feature type="compositionally biased region" description="Basic and acidic residues" evidence="1">
    <location>
        <begin position="12"/>
        <end position="22"/>
    </location>
</feature>
<name>A0A852YPD8_9ACTN</name>
<feature type="compositionally biased region" description="Basic and acidic residues" evidence="1">
    <location>
        <begin position="177"/>
        <end position="193"/>
    </location>
</feature>
<evidence type="ECO:0000313" key="3">
    <source>
        <dbReference type="Proteomes" id="UP000548304"/>
    </source>
</evidence>
<gene>
    <name evidence="2" type="ORF">FHR84_000458</name>
</gene>
<dbReference type="Proteomes" id="UP000548304">
    <property type="component" value="Unassembled WGS sequence"/>
</dbReference>
<evidence type="ECO:0008006" key="4">
    <source>
        <dbReference type="Google" id="ProtNLM"/>
    </source>
</evidence>
<feature type="region of interest" description="Disordered" evidence="1">
    <location>
        <begin position="177"/>
        <end position="210"/>
    </location>
</feature>
<sequence>MSDDEEDITVGRSRESEPARTLRELQAQVNTLTDVASGLSTRVRALDDRIEALEDTEDNDPVEDQPAPWVVFTPPAAAEDRRHRDDEHSPLWTVENFVAWFNITYVGLSGGPARPIPDCWRAHPPLAMEVATLAYSWRRANIGATANVRDAQYWHHQWRPGFAARLTDWVHSHCLDGRHRDSGTPARTDRFSTDADTIPTGDNEVQQHNV</sequence>
<organism evidence="2 3">
    <name type="scientific">Actinopolyspora biskrensis</name>
    <dbReference type="NCBI Taxonomy" id="1470178"/>
    <lineage>
        <taxon>Bacteria</taxon>
        <taxon>Bacillati</taxon>
        <taxon>Actinomycetota</taxon>
        <taxon>Actinomycetes</taxon>
        <taxon>Actinopolysporales</taxon>
        <taxon>Actinopolysporaceae</taxon>
        <taxon>Actinopolyspora</taxon>
    </lineage>
</organism>